<reference evidence="2 3" key="1">
    <citation type="journal article" date="2022" name="Nat. Ecol. Evol.">
        <title>A masculinizing supergene underlies an exaggerated male reproductive morph in a spider.</title>
        <authorList>
            <person name="Hendrickx F."/>
            <person name="De Corte Z."/>
            <person name="Sonet G."/>
            <person name="Van Belleghem S.M."/>
            <person name="Kostlbacher S."/>
            <person name="Vangestel C."/>
        </authorList>
    </citation>
    <scope>NUCLEOTIDE SEQUENCE [LARGE SCALE GENOMIC DNA]</scope>
    <source>
        <strain evidence="2">W744_W776</strain>
    </source>
</reference>
<evidence type="ECO:0000256" key="1">
    <source>
        <dbReference type="SAM" id="MobiDB-lite"/>
    </source>
</evidence>
<name>A0AAV6TM63_9ARAC</name>
<feature type="region of interest" description="Disordered" evidence="1">
    <location>
        <begin position="63"/>
        <end position="89"/>
    </location>
</feature>
<dbReference type="EMBL" id="JAFNEN010002698">
    <property type="protein sequence ID" value="KAG8172445.1"/>
    <property type="molecule type" value="Genomic_DNA"/>
</dbReference>
<accession>A0AAV6TM63</accession>
<organism evidence="2 3">
    <name type="scientific">Oedothorax gibbosus</name>
    <dbReference type="NCBI Taxonomy" id="931172"/>
    <lineage>
        <taxon>Eukaryota</taxon>
        <taxon>Metazoa</taxon>
        <taxon>Ecdysozoa</taxon>
        <taxon>Arthropoda</taxon>
        <taxon>Chelicerata</taxon>
        <taxon>Arachnida</taxon>
        <taxon>Araneae</taxon>
        <taxon>Araneomorphae</taxon>
        <taxon>Entelegynae</taxon>
        <taxon>Araneoidea</taxon>
        <taxon>Linyphiidae</taxon>
        <taxon>Erigoninae</taxon>
        <taxon>Oedothorax</taxon>
    </lineage>
</organism>
<keyword evidence="3" id="KW-1185">Reference proteome</keyword>
<proteinExistence type="predicted"/>
<evidence type="ECO:0000313" key="3">
    <source>
        <dbReference type="Proteomes" id="UP000827092"/>
    </source>
</evidence>
<feature type="compositionally biased region" description="Basic and acidic residues" evidence="1">
    <location>
        <begin position="17"/>
        <end position="26"/>
    </location>
</feature>
<comment type="caution">
    <text evidence="2">The sequence shown here is derived from an EMBL/GenBank/DDBJ whole genome shotgun (WGS) entry which is preliminary data.</text>
</comment>
<sequence length="89" mass="10087">MLQRGTPWNLDNVGDLNQDHGKQRGLEKKKRRLKSIYHAGSINKRGNNTESCEKLPEEDVEMQNLENQLEKGRPGKGPPLGQNLPQART</sequence>
<feature type="region of interest" description="Disordered" evidence="1">
    <location>
        <begin position="1"/>
        <end position="51"/>
    </location>
</feature>
<evidence type="ECO:0000313" key="2">
    <source>
        <dbReference type="EMBL" id="KAG8172445.1"/>
    </source>
</evidence>
<dbReference type="Proteomes" id="UP000827092">
    <property type="component" value="Unassembled WGS sequence"/>
</dbReference>
<dbReference type="AlphaFoldDB" id="A0AAV6TM63"/>
<protein>
    <submittedName>
        <fullName evidence="2">Uncharacterized protein</fullName>
    </submittedName>
</protein>
<gene>
    <name evidence="2" type="ORF">JTE90_000027</name>
</gene>